<evidence type="ECO:0000313" key="4">
    <source>
        <dbReference type="Proteomes" id="UP001628078"/>
    </source>
</evidence>
<dbReference type="InterPro" id="IPR051088">
    <property type="entry name" value="PTS_Sugar-EIIC/EIIB"/>
</dbReference>
<dbReference type="EMBL" id="BQXO01000001">
    <property type="protein sequence ID" value="GKT04960.1"/>
    <property type="molecule type" value="Genomic_DNA"/>
</dbReference>
<feature type="transmembrane region" description="Helical" evidence="1">
    <location>
        <begin position="140"/>
        <end position="159"/>
    </location>
</feature>
<evidence type="ECO:0000313" key="3">
    <source>
        <dbReference type="EMBL" id="GKT04960.1"/>
    </source>
</evidence>
<keyword evidence="1" id="KW-0812">Transmembrane</keyword>
<gene>
    <name evidence="3" type="primary">pts14C</name>
    <name evidence="3" type="ORF">JCM31185_02490</name>
</gene>
<dbReference type="Proteomes" id="UP001628078">
    <property type="component" value="Unassembled WGS sequence"/>
</dbReference>
<feature type="transmembrane region" description="Helical" evidence="1">
    <location>
        <begin position="110"/>
        <end position="128"/>
    </location>
</feature>
<feature type="transmembrane region" description="Helical" evidence="1">
    <location>
        <begin position="232"/>
        <end position="251"/>
    </location>
</feature>
<sequence>MKRLWTFFHAKSAEIAISLRRRPLTKVARDALTILFPFVLLDVWLSWITEAWFNPDGYYYQVFHLQAAGKWLITTGDSLSDLVIMLNVVISLCAAFLIAYYYADYYHQDKMTTGLASVTAYLILNYDFHSSDNLFLFDNFGLRGLFLAFVTGIIVGLIFRIPFTQKFHSYQPATEDDRIFSRSQRMIFPLSLTVLLFVIVSWLISLVTVRGPLGLLNEGIASLTVGRATTRVIPVILSAIISNLLMFIGLASPIAQPRLASFTTYAGANYQFALAHHTSFGAPFPITLHTLYDIYGNISGIGGMVALMIAIIMVGSVHRERRVAYRGLLPTFSNMSGIGLVGLPMILNALYLVPMVIVPAFNMAVGACLIKLRLLPPAVYRIPWTTPGILQGFAGTGGDWASLAVSIGLFLIDVLLFIPFVRNTNRLQILLVEREHHRTEKVRSTNAK</sequence>
<evidence type="ECO:0000256" key="1">
    <source>
        <dbReference type="SAM" id="Phobius"/>
    </source>
</evidence>
<feature type="transmembrane region" description="Helical" evidence="1">
    <location>
        <begin position="187"/>
        <end position="209"/>
    </location>
</feature>
<proteinExistence type="predicted"/>
<dbReference type="InterPro" id="IPR004501">
    <property type="entry name" value="PTS_EIIC_3"/>
</dbReference>
<feature type="transmembrane region" description="Helical" evidence="1">
    <location>
        <begin position="298"/>
        <end position="317"/>
    </location>
</feature>
<reference evidence="3 4" key="1">
    <citation type="submission" date="2022-03" db="EMBL/GenBank/DDBJ databases">
        <title>Draft genome sequence of Furfurilactobacillus curtus JCM 31185.</title>
        <authorList>
            <person name="Suzuki S."/>
            <person name="Endo A."/>
            <person name="Kajikawa A."/>
        </authorList>
    </citation>
    <scope>NUCLEOTIDE SEQUENCE [LARGE SCALE GENOMIC DNA]</scope>
    <source>
        <strain evidence="3 4">JCM 31185</strain>
    </source>
</reference>
<feature type="transmembrane region" description="Helical" evidence="1">
    <location>
        <begin position="82"/>
        <end position="103"/>
    </location>
</feature>
<keyword evidence="1" id="KW-1133">Transmembrane helix</keyword>
<feature type="domain" description="PTS EIIC type-3" evidence="2">
    <location>
        <begin position="8"/>
        <end position="420"/>
    </location>
</feature>
<feature type="transmembrane region" description="Helical" evidence="1">
    <location>
        <begin position="338"/>
        <end position="361"/>
    </location>
</feature>
<feature type="transmembrane region" description="Helical" evidence="1">
    <location>
        <begin position="400"/>
        <end position="421"/>
    </location>
</feature>
<keyword evidence="1" id="KW-0472">Membrane</keyword>
<protein>
    <submittedName>
        <fullName evidence="3">Permease IIC component</fullName>
    </submittedName>
</protein>
<comment type="caution">
    <text evidence="3">The sequence shown here is derived from an EMBL/GenBank/DDBJ whole genome shotgun (WGS) entry which is preliminary data.</text>
</comment>
<name>A0ABQ5JLD3_9LACO</name>
<dbReference type="PROSITE" id="PS51105">
    <property type="entry name" value="PTS_EIIC_TYPE_3"/>
    <property type="match status" value="1"/>
</dbReference>
<evidence type="ECO:0000259" key="2">
    <source>
        <dbReference type="PROSITE" id="PS51105"/>
    </source>
</evidence>
<feature type="transmembrane region" description="Helical" evidence="1">
    <location>
        <begin position="27"/>
        <end position="48"/>
    </location>
</feature>
<dbReference type="PANTHER" id="PTHR33989">
    <property type="match status" value="1"/>
</dbReference>
<dbReference type="RefSeq" id="WP_407882228.1">
    <property type="nucleotide sequence ID" value="NZ_BQXO01000001.1"/>
</dbReference>
<accession>A0ABQ5JLD3</accession>
<dbReference type="PANTHER" id="PTHR33989:SF4">
    <property type="entry name" value="PTS SYSTEM N,N'-DIACETYLCHITOBIOSE-SPECIFIC EIIC COMPONENT"/>
    <property type="match status" value="1"/>
</dbReference>
<keyword evidence="4" id="KW-1185">Reference proteome</keyword>
<organism evidence="3 4">
    <name type="scientific">Furfurilactobacillus curtus</name>
    <dbReference type="NCBI Taxonomy" id="1746200"/>
    <lineage>
        <taxon>Bacteria</taxon>
        <taxon>Bacillati</taxon>
        <taxon>Bacillota</taxon>
        <taxon>Bacilli</taxon>
        <taxon>Lactobacillales</taxon>
        <taxon>Lactobacillaceae</taxon>
        <taxon>Furfurilactobacillus</taxon>
    </lineage>
</organism>